<dbReference type="PRINTS" id="PR00344">
    <property type="entry name" value="BCTRLSENSOR"/>
</dbReference>
<dbReference type="InterPro" id="IPR010559">
    <property type="entry name" value="Sig_transdc_His_kin_internal"/>
</dbReference>
<keyword evidence="8" id="KW-0547">Nucleotide-binding</keyword>
<keyword evidence="5" id="KW-0597">Phosphoprotein</keyword>
<dbReference type="PANTHER" id="PTHR34220:SF11">
    <property type="entry name" value="SENSOR PROTEIN KINASE HPTS"/>
    <property type="match status" value="1"/>
</dbReference>
<comment type="catalytic activity">
    <reaction evidence="1">
        <text>ATP + protein L-histidine = ADP + protein N-phospho-L-histidine.</text>
        <dbReference type="EC" id="2.7.13.3"/>
    </reaction>
</comment>
<evidence type="ECO:0000256" key="14">
    <source>
        <dbReference type="SAM" id="Phobius"/>
    </source>
</evidence>
<evidence type="ECO:0000313" key="17">
    <source>
        <dbReference type="EMBL" id="URN95758.1"/>
    </source>
</evidence>
<dbReference type="InterPro" id="IPR003594">
    <property type="entry name" value="HATPase_dom"/>
</dbReference>
<comment type="subcellular location">
    <subcellularLocation>
        <location evidence="2">Cell membrane</location>
        <topology evidence="2">Multi-pass membrane protein</topology>
    </subcellularLocation>
</comment>
<evidence type="ECO:0000256" key="5">
    <source>
        <dbReference type="ARBA" id="ARBA00022553"/>
    </source>
</evidence>
<evidence type="ECO:0000256" key="4">
    <source>
        <dbReference type="ARBA" id="ARBA00022475"/>
    </source>
</evidence>
<feature type="transmembrane region" description="Helical" evidence="14">
    <location>
        <begin position="278"/>
        <end position="304"/>
    </location>
</feature>
<evidence type="ECO:0000256" key="12">
    <source>
        <dbReference type="ARBA" id="ARBA00023012"/>
    </source>
</evidence>
<evidence type="ECO:0000256" key="13">
    <source>
        <dbReference type="ARBA" id="ARBA00023136"/>
    </source>
</evidence>
<evidence type="ECO:0000256" key="1">
    <source>
        <dbReference type="ARBA" id="ARBA00000085"/>
    </source>
</evidence>
<evidence type="ECO:0000313" key="18">
    <source>
        <dbReference type="Proteomes" id="UP001056756"/>
    </source>
</evidence>
<keyword evidence="9 17" id="KW-0418">Kinase</keyword>
<reference evidence="17" key="1">
    <citation type="submission" date="2022-05" db="EMBL/GenBank/DDBJ databases">
        <title>Novel bacterial taxa in a minimal lignocellulolytic consortium and its capacity to transform plastics disclosed by genome-resolved metagenomics.</title>
        <authorList>
            <person name="Rodriguez C.A.D."/>
            <person name="Diaz-Garcia L."/>
            <person name="Herrera K."/>
            <person name="Tarazona N.A."/>
            <person name="Sproer C."/>
            <person name="Overmann J."/>
            <person name="Jimenez D.J."/>
        </authorList>
    </citation>
    <scope>NUCLEOTIDE SEQUENCE</scope>
    <source>
        <strain evidence="17">MAG5</strain>
    </source>
</reference>
<dbReference type="Gene3D" id="6.10.340.10">
    <property type="match status" value="1"/>
</dbReference>
<keyword evidence="6" id="KW-0808">Transferase</keyword>
<dbReference type="PROSITE" id="PS50109">
    <property type="entry name" value="HIS_KIN"/>
    <property type="match status" value="1"/>
</dbReference>
<keyword evidence="7 14" id="KW-0812">Transmembrane</keyword>
<dbReference type="GO" id="GO:0005524">
    <property type="term" value="F:ATP binding"/>
    <property type="evidence" value="ECO:0007669"/>
    <property type="project" value="UniProtKB-KW"/>
</dbReference>
<evidence type="ECO:0000256" key="3">
    <source>
        <dbReference type="ARBA" id="ARBA00012438"/>
    </source>
</evidence>
<feature type="domain" description="HAMP" evidence="16">
    <location>
        <begin position="302"/>
        <end position="354"/>
    </location>
</feature>
<dbReference type="SMART" id="SM00387">
    <property type="entry name" value="HATPase_c"/>
    <property type="match status" value="1"/>
</dbReference>
<dbReference type="InterPro" id="IPR003660">
    <property type="entry name" value="HAMP_dom"/>
</dbReference>
<dbReference type="InterPro" id="IPR036890">
    <property type="entry name" value="HATPase_C_sf"/>
</dbReference>
<dbReference type="InterPro" id="IPR050640">
    <property type="entry name" value="Bact_2-comp_sensor_kinase"/>
</dbReference>
<dbReference type="GO" id="GO:0005886">
    <property type="term" value="C:plasma membrane"/>
    <property type="evidence" value="ECO:0007669"/>
    <property type="project" value="UniProtKB-SubCell"/>
</dbReference>
<name>A0A9J6ZHZ1_9BACL</name>
<dbReference type="InterPro" id="IPR005467">
    <property type="entry name" value="His_kinase_dom"/>
</dbReference>
<organism evidence="17 18">
    <name type="scientific">Candidatus Pristimantibacillus lignocellulolyticus</name>
    <dbReference type="NCBI Taxonomy" id="2994561"/>
    <lineage>
        <taxon>Bacteria</taxon>
        <taxon>Bacillati</taxon>
        <taxon>Bacillota</taxon>
        <taxon>Bacilli</taxon>
        <taxon>Bacillales</taxon>
        <taxon>Paenibacillaceae</taxon>
        <taxon>Candidatus Pristimantibacillus</taxon>
    </lineage>
</organism>
<protein>
    <recommendedName>
        <fullName evidence="3">histidine kinase</fullName>
        <ecNumber evidence="3">2.7.13.3</ecNumber>
    </recommendedName>
</protein>
<feature type="transmembrane region" description="Helical" evidence="14">
    <location>
        <begin position="12"/>
        <end position="35"/>
    </location>
</feature>
<dbReference type="EMBL" id="CP097899">
    <property type="protein sequence ID" value="URN95758.1"/>
    <property type="molecule type" value="Genomic_DNA"/>
</dbReference>
<gene>
    <name evidence="17" type="ORF">NAG76_05800</name>
</gene>
<proteinExistence type="predicted"/>
<dbReference type="SUPFAM" id="SSF55874">
    <property type="entry name" value="ATPase domain of HSP90 chaperone/DNA topoisomerase II/histidine kinase"/>
    <property type="match status" value="1"/>
</dbReference>
<keyword evidence="4" id="KW-1003">Cell membrane</keyword>
<dbReference type="Pfam" id="PF06580">
    <property type="entry name" value="His_kinase"/>
    <property type="match status" value="1"/>
</dbReference>
<dbReference type="Proteomes" id="UP001056756">
    <property type="component" value="Chromosome"/>
</dbReference>
<evidence type="ECO:0000256" key="9">
    <source>
        <dbReference type="ARBA" id="ARBA00022777"/>
    </source>
</evidence>
<dbReference type="PANTHER" id="PTHR34220">
    <property type="entry name" value="SENSOR HISTIDINE KINASE YPDA"/>
    <property type="match status" value="1"/>
</dbReference>
<dbReference type="Gene3D" id="3.30.565.10">
    <property type="entry name" value="Histidine kinase-like ATPase, C-terminal domain"/>
    <property type="match status" value="1"/>
</dbReference>
<keyword evidence="11 14" id="KW-1133">Transmembrane helix</keyword>
<sequence length="572" mass="65283">MSYRLFTSSLKSRLYTLMIICSTIPIILIGSLSMYSISSILDNKIDKGLMNHLDQVRGNLITMLNNLEYSSQQFTINGLIGSDLANWLEIEDLHDSLTLSSDIQKKINLFNFTNPTVGLTMYYNRDSESVVMSNQLVKEFKLNDLTKLTNISGASYYGPHYSNYKYSNTNMVISIIRKFDIGLHTPQTSNIEIYVETNFKVFEKILNSAQYGMGAFHVLVDKQGYVAYSQNNDLLPIGSLYDSEGLEQYVAFEDMDQKDLRLVVFVDRSDYNSEFNKWIGSFIIVIILSITASILIAITIRNYVYRPLINIKKGMYLVSANNFNTRLEHSGLLEFDYLIDQFNNMGFKIQELIKQLEVEEKMKRETEVAKLMAQINPHFLYNTLNTVQWLARMNGQKEIDQFIVSFTKVLSYNLGKDGIIVTVNQELEALKDYIALQQVRYDHQYDIRLHVDEAMLDVEVPRFLMQPLVENSLYHGLGDVGGMIEVIIEQKNHDRLNIIVRDNGAGIDQQKIDQLLSDGVNKTGFGIGLNYVYKTVKSNYGAQGELIITSKKGEGTSIQVTLPLNKEGTHHD</sequence>
<dbReference type="GO" id="GO:0000155">
    <property type="term" value="F:phosphorelay sensor kinase activity"/>
    <property type="evidence" value="ECO:0007669"/>
    <property type="project" value="InterPro"/>
</dbReference>
<dbReference type="Pfam" id="PF02518">
    <property type="entry name" value="HATPase_c"/>
    <property type="match status" value="1"/>
</dbReference>
<evidence type="ECO:0000259" key="15">
    <source>
        <dbReference type="PROSITE" id="PS50109"/>
    </source>
</evidence>
<accession>A0A9J6ZHZ1</accession>
<dbReference type="EC" id="2.7.13.3" evidence="3"/>
<evidence type="ECO:0000256" key="10">
    <source>
        <dbReference type="ARBA" id="ARBA00022840"/>
    </source>
</evidence>
<evidence type="ECO:0000256" key="11">
    <source>
        <dbReference type="ARBA" id="ARBA00022989"/>
    </source>
</evidence>
<dbReference type="PROSITE" id="PS50885">
    <property type="entry name" value="HAMP"/>
    <property type="match status" value="1"/>
</dbReference>
<keyword evidence="10" id="KW-0067">ATP-binding</keyword>
<feature type="domain" description="Histidine kinase" evidence="15">
    <location>
        <begin position="464"/>
        <end position="566"/>
    </location>
</feature>
<keyword evidence="12" id="KW-0902">Two-component regulatory system</keyword>
<evidence type="ECO:0000256" key="6">
    <source>
        <dbReference type="ARBA" id="ARBA00022679"/>
    </source>
</evidence>
<dbReference type="InterPro" id="IPR004358">
    <property type="entry name" value="Sig_transdc_His_kin-like_C"/>
</dbReference>
<evidence type="ECO:0000256" key="2">
    <source>
        <dbReference type="ARBA" id="ARBA00004651"/>
    </source>
</evidence>
<evidence type="ECO:0000256" key="7">
    <source>
        <dbReference type="ARBA" id="ARBA00022692"/>
    </source>
</evidence>
<dbReference type="KEGG" id="plig:NAG76_05800"/>
<keyword evidence="13 14" id="KW-0472">Membrane</keyword>
<dbReference type="AlphaFoldDB" id="A0A9J6ZHZ1"/>
<evidence type="ECO:0000259" key="16">
    <source>
        <dbReference type="PROSITE" id="PS50885"/>
    </source>
</evidence>
<evidence type="ECO:0000256" key="8">
    <source>
        <dbReference type="ARBA" id="ARBA00022741"/>
    </source>
</evidence>